<protein>
    <submittedName>
        <fullName evidence="1">Uncharacterized protein</fullName>
    </submittedName>
</protein>
<gene>
    <name evidence="1" type="ORF">D917_06481</name>
</gene>
<proteinExistence type="predicted"/>
<evidence type="ECO:0000313" key="2">
    <source>
        <dbReference type="Proteomes" id="UP000243006"/>
    </source>
</evidence>
<sequence>MLQLSMAANIYKYISQLADFNLASLLVCMCVRVSDYFSIITASVIDFLQVECLNLTITSMVPPVALSSSGIDRCVGHFNGHAGSRAGYHARIGGLSASIGTRHLCRASFVPVEGKVQQRPALLFLFPFLFCQPVVQANL</sequence>
<dbReference type="Proteomes" id="UP000243006">
    <property type="component" value="Unassembled WGS sequence"/>
</dbReference>
<evidence type="ECO:0000313" key="1">
    <source>
        <dbReference type="EMBL" id="OUC48031.1"/>
    </source>
</evidence>
<name>A0A1Y3ES95_9BILA</name>
<organism evidence="1 2">
    <name type="scientific">Trichinella nativa</name>
    <dbReference type="NCBI Taxonomy" id="6335"/>
    <lineage>
        <taxon>Eukaryota</taxon>
        <taxon>Metazoa</taxon>
        <taxon>Ecdysozoa</taxon>
        <taxon>Nematoda</taxon>
        <taxon>Enoplea</taxon>
        <taxon>Dorylaimia</taxon>
        <taxon>Trichinellida</taxon>
        <taxon>Trichinellidae</taxon>
        <taxon>Trichinella</taxon>
    </lineage>
</organism>
<dbReference type="EMBL" id="LVZM01003303">
    <property type="protein sequence ID" value="OUC48031.1"/>
    <property type="molecule type" value="Genomic_DNA"/>
</dbReference>
<dbReference type="AlphaFoldDB" id="A0A1Y3ES95"/>
<comment type="caution">
    <text evidence="1">The sequence shown here is derived from an EMBL/GenBank/DDBJ whole genome shotgun (WGS) entry which is preliminary data.</text>
</comment>
<accession>A0A1Y3ES95</accession>
<reference evidence="1 2" key="1">
    <citation type="submission" date="2015-04" db="EMBL/GenBank/DDBJ databases">
        <title>Draft genome of the roundworm Trichinella nativa.</title>
        <authorList>
            <person name="Mitreva M."/>
        </authorList>
    </citation>
    <scope>NUCLEOTIDE SEQUENCE [LARGE SCALE GENOMIC DNA]</scope>
    <source>
        <strain evidence="1 2">ISS45</strain>
    </source>
</reference>